<name>A0A7J7LH33_9MAGN</name>
<keyword evidence="1" id="KW-0808">Transferase</keyword>
<dbReference type="OrthoDB" id="47801at2759"/>
<dbReference type="InterPro" id="IPR057733">
    <property type="entry name" value="UBE2O-like_SH3-B"/>
</dbReference>
<keyword evidence="6" id="KW-1185">Reference proteome</keyword>
<reference evidence="5 6" key="1">
    <citation type="journal article" date="2020" name="IScience">
        <title>Genome Sequencing of the Endangered Kingdonia uniflora (Circaeasteraceae, Ranunculales) Reveals Potential Mechanisms of Evolutionary Specialization.</title>
        <authorList>
            <person name="Sun Y."/>
            <person name="Deng T."/>
            <person name="Zhang A."/>
            <person name="Moore M.J."/>
            <person name="Landis J.B."/>
            <person name="Lin N."/>
            <person name="Zhang H."/>
            <person name="Zhang X."/>
            <person name="Huang J."/>
            <person name="Zhang X."/>
            <person name="Sun H."/>
            <person name="Wang H."/>
        </authorList>
    </citation>
    <scope>NUCLEOTIDE SEQUENCE [LARGE SCALE GENOMIC DNA]</scope>
    <source>
        <strain evidence="5">TB1705</strain>
        <tissue evidence="5">Leaf</tissue>
    </source>
</reference>
<gene>
    <name evidence="5" type="ORF">GIB67_037949</name>
</gene>
<organism evidence="5 6">
    <name type="scientific">Kingdonia uniflora</name>
    <dbReference type="NCBI Taxonomy" id="39325"/>
    <lineage>
        <taxon>Eukaryota</taxon>
        <taxon>Viridiplantae</taxon>
        <taxon>Streptophyta</taxon>
        <taxon>Embryophyta</taxon>
        <taxon>Tracheophyta</taxon>
        <taxon>Spermatophyta</taxon>
        <taxon>Magnoliopsida</taxon>
        <taxon>Ranunculales</taxon>
        <taxon>Circaeasteraceae</taxon>
        <taxon>Kingdonia</taxon>
    </lineage>
</organism>
<feature type="domain" description="UBE2O-like SH3-B" evidence="3">
    <location>
        <begin position="352"/>
        <end position="424"/>
    </location>
</feature>
<dbReference type="Pfam" id="PF23046">
    <property type="entry name" value="tSH3-B_UBE2O"/>
    <property type="match status" value="1"/>
</dbReference>
<accession>A0A7J7LH33</accession>
<dbReference type="AlphaFoldDB" id="A0A7J7LH33"/>
<dbReference type="PANTHER" id="PTHR46116">
    <property type="entry name" value="(E3-INDEPENDENT) E2 UBIQUITIN-CONJUGATING ENZYME"/>
    <property type="match status" value="1"/>
</dbReference>
<proteinExistence type="predicted"/>
<evidence type="ECO:0000259" key="4">
    <source>
        <dbReference type="Pfam" id="PF23046"/>
    </source>
</evidence>
<keyword evidence="2" id="KW-0833">Ubl conjugation pathway</keyword>
<sequence>MRPGLVVVVCGLPTASGFCSDKKGTSAHSLSRSPQEEDLLLSSLTHYDRYPEMEMFLSDSDCGNFSDSSDSDCFDDIDSLYGGQAQSIFSNLERSIGMIDDLLAFERGFLHGDTVCSVNDPSGQLGRVVEVDMVVDLENIYGKTVKEVNSKTLLKIRSFVAGDYIVHGQWLGRVNRVIDRVTIVFDDGAKCEITAFDPETLVPISRSVIDDSQYPYYPGQRVRVRFLGALESTKWLCGAWKENRSEGMVCHLEAGLVFVDWVASTMLDADVDIPVPSPQQDSENLTLLSCFSHASWQLGDWCILQQKTLNTNFEELYVIVKRKYKVDVLWQDATHSVGLNSQSLFPVNNVGDHEFWPDQFVLEKGISDDPCVFSDLRVGIVKSVNAEERIVKLNWNYHAANRINKLDGESDETVSAYELIEHPDYSFCLGDIIFRSENIQNSLSLVQVDGLKELESHPNAEIGEGCLEFPYQRHLSCIGNVIDFKDGNVEVRWASGLTSKWSSSYS</sequence>
<comment type="caution">
    <text evidence="5">The sequence shown here is derived from an EMBL/GenBank/DDBJ whole genome shotgun (WGS) entry which is preliminary data.</text>
</comment>
<evidence type="ECO:0000259" key="3">
    <source>
        <dbReference type="Pfam" id="PF23043"/>
    </source>
</evidence>
<dbReference type="Pfam" id="PF23043">
    <property type="entry name" value="SH3-B_UBE2O"/>
    <property type="match status" value="1"/>
</dbReference>
<dbReference type="EMBL" id="JACGCM010002284">
    <property type="protein sequence ID" value="KAF6141981.1"/>
    <property type="molecule type" value="Genomic_DNA"/>
</dbReference>
<evidence type="ECO:0000256" key="1">
    <source>
        <dbReference type="ARBA" id="ARBA00022679"/>
    </source>
</evidence>
<feature type="domain" description="UBE2O-like tandem tSH3-B" evidence="4">
    <location>
        <begin position="162"/>
        <end position="293"/>
    </location>
</feature>
<protein>
    <submittedName>
        <fullName evidence="5">Uncharacterized protein</fullName>
    </submittedName>
</protein>
<evidence type="ECO:0000313" key="6">
    <source>
        <dbReference type="Proteomes" id="UP000541444"/>
    </source>
</evidence>
<evidence type="ECO:0000256" key="2">
    <source>
        <dbReference type="ARBA" id="ARBA00022786"/>
    </source>
</evidence>
<dbReference type="Proteomes" id="UP000541444">
    <property type="component" value="Unassembled WGS sequence"/>
</dbReference>
<dbReference type="InterPro" id="IPR057735">
    <property type="entry name" value="UBE2O-like_tSH3-B"/>
</dbReference>
<dbReference type="PANTHER" id="PTHR46116:SF15">
    <property type="entry name" value="(E3-INDEPENDENT) E2 UBIQUITIN-CONJUGATING ENZYME"/>
    <property type="match status" value="1"/>
</dbReference>
<evidence type="ECO:0000313" key="5">
    <source>
        <dbReference type="EMBL" id="KAF6141981.1"/>
    </source>
</evidence>
<dbReference type="GO" id="GO:0061631">
    <property type="term" value="F:ubiquitin conjugating enzyme activity"/>
    <property type="evidence" value="ECO:0007669"/>
    <property type="project" value="TreeGrafter"/>
</dbReference>